<dbReference type="AlphaFoldDB" id="I8I2N3"/>
<dbReference type="Proteomes" id="UP000003704">
    <property type="component" value="Unassembled WGS sequence"/>
</dbReference>
<dbReference type="STRING" id="1172194.WQQ_01260"/>
<evidence type="ECO:0000313" key="1">
    <source>
        <dbReference type="EMBL" id="EIT69989.1"/>
    </source>
</evidence>
<gene>
    <name evidence="1" type="ORF">WQQ_01260</name>
    <name evidence="2" type="ORF">WQQ_03130</name>
</gene>
<proteinExistence type="predicted"/>
<evidence type="ECO:0000313" key="2">
    <source>
        <dbReference type="EMBL" id="EIT70176.1"/>
    </source>
</evidence>
<reference evidence="2" key="2">
    <citation type="submission" date="2012-05" db="EMBL/GenBank/DDBJ databases">
        <authorList>
            <person name="Park J.-H."/>
            <person name="Zylstra G.J."/>
            <person name="Chae J.-C."/>
        </authorList>
    </citation>
    <scope>NUCLEOTIDE SEQUENCE</scope>
    <source>
        <strain evidence="2">AP103</strain>
    </source>
</reference>
<comment type="caution">
    <text evidence="2">The sequence shown here is derived from an EMBL/GenBank/DDBJ whole genome shotgun (WGS) entry which is preliminary data.</text>
</comment>
<dbReference type="EMBL" id="AKGD01000001">
    <property type="protein sequence ID" value="EIT70176.1"/>
    <property type="molecule type" value="Genomic_DNA"/>
</dbReference>
<evidence type="ECO:0000313" key="3">
    <source>
        <dbReference type="Proteomes" id="UP000003704"/>
    </source>
</evidence>
<name>I8I2N3_9GAMM</name>
<organism evidence="2 3">
    <name type="scientific">Hydrocarboniphaga effusa AP103</name>
    <dbReference type="NCBI Taxonomy" id="1172194"/>
    <lineage>
        <taxon>Bacteria</taxon>
        <taxon>Pseudomonadati</taxon>
        <taxon>Pseudomonadota</taxon>
        <taxon>Gammaproteobacteria</taxon>
        <taxon>Nevskiales</taxon>
        <taxon>Nevskiaceae</taxon>
        <taxon>Hydrocarboniphaga</taxon>
    </lineage>
</organism>
<reference evidence="2 3" key="1">
    <citation type="journal article" date="2012" name="J. Bacteriol.">
        <title>Genome Sequence of n-Alkane-Degrading Hydrocarboniphaga effusa Strain AP103T (ATCC BAA-332T).</title>
        <authorList>
            <person name="Chang H.K."/>
            <person name="Zylstra G.J."/>
            <person name="Chae J.C."/>
        </authorList>
    </citation>
    <scope>NUCLEOTIDE SEQUENCE [LARGE SCALE GENOMIC DNA]</scope>
    <source>
        <strain evidence="2 3">AP103</strain>
    </source>
</reference>
<dbReference type="EMBL" id="AKGD01000001">
    <property type="protein sequence ID" value="EIT69989.1"/>
    <property type="molecule type" value="Genomic_DNA"/>
</dbReference>
<accession>I8I2N3</accession>
<sequence length="46" mass="5052">MTNPDIADDMAANRQTIGDGARWIFIMVRDALEYEAARAALKGIAK</sequence>
<protein>
    <submittedName>
        <fullName evidence="2">Uncharacterized protein</fullName>
    </submittedName>
</protein>
<keyword evidence="3" id="KW-1185">Reference proteome</keyword>